<organism evidence="2 3">
    <name type="scientific">Hymenobacter edaphi</name>
    <dbReference type="NCBI Taxonomy" id="2211146"/>
    <lineage>
        <taxon>Bacteria</taxon>
        <taxon>Pseudomonadati</taxon>
        <taxon>Bacteroidota</taxon>
        <taxon>Cytophagia</taxon>
        <taxon>Cytophagales</taxon>
        <taxon>Hymenobacteraceae</taxon>
        <taxon>Hymenobacter</taxon>
    </lineage>
</organism>
<accession>A0A328BSC8</accession>
<dbReference type="AlphaFoldDB" id="A0A328BSC8"/>
<evidence type="ECO:0000313" key="2">
    <source>
        <dbReference type="EMBL" id="RAK70190.1"/>
    </source>
</evidence>
<reference evidence="3" key="1">
    <citation type="submission" date="2018-05" db="EMBL/GenBank/DDBJ databases">
        <authorList>
            <person name="Nie L."/>
        </authorList>
    </citation>
    <scope>NUCLEOTIDE SEQUENCE [LARGE SCALE GENOMIC DNA]</scope>
    <source>
        <strain evidence="3">NL</strain>
    </source>
</reference>
<dbReference type="Proteomes" id="UP000248553">
    <property type="component" value="Unassembled WGS sequence"/>
</dbReference>
<dbReference type="EMBL" id="QHKM01000001">
    <property type="protein sequence ID" value="RAK70190.1"/>
    <property type="molecule type" value="Genomic_DNA"/>
</dbReference>
<evidence type="ECO:0000259" key="1">
    <source>
        <dbReference type="Pfam" id="PF24705"/>
    </source>
</evidence>
<dbReference type="Pfam" id="PF24705">
    <property type="entry name" value="DUF7668"/>
    <property type="match status" value="1"/>
</dbReference>
<dbReference type="InterPro" id="IPR056085">
    <property type="entry name" value="DUF7668"/>
</dbReference>
<protein>
    <recommendedName>
        <fullName evidence="1">DUF7668 domain-containing protein</fullName>
    </recommendedName>
</protein>
<dbReference type="RefSeq" id="WP_111476924.1">
    <property type="nucleotide sequence ID" value="NZ_QHKM01000001.1"/>
</dbReference>
<feature type="domain" description="DUF7668" evidence="1">
    <location>
        <begin position="14"/>
        <end position="114"/>
    </location>
</feature>
<gene>
    <name evidence="2" type="ORF">DLM85_04910</name>
</gene>
<name>A0A328BSC8_9BACT</name>
<comment type="caution">
    <text evidence="2">The sequence shown here is derived from an EMBL/GenBank/DDBJ whole genome shotgun (WGS) entry which is preliminary data.</text>
</comment>
<sequence length="114" mass="13057">MKKNRIRATVSFIVEHLAAESYDALQELDYSQELPSGYIKHAVIEYGGRVTLAPTASAYKVDVIRHADITDKIFVDVRLWFDGQESDMWLQCAFHTDKTLNGLYRFSITDLDVL</sequence>
<keyword evidence="3" id="KW-1185">Reference proteome</keyword>
<evidence type="ECO:0000313" key="3">
    <source>
        <dbReference type="Proteomes" id="UP000248553"/>
    </source>
</evidence>
<proteinExistence type="predicted"/>